<feature type="domain" description="Septin-type G" evidence="1">
    <location>
        <begin position="121"/>
        <end position="196"/>
    </location>
</feature>
<dbReference type="OrthoDB" id="416553at2759"/>
<dbReference type="PANTHER" id="PTHR18884">
    <property type="entry name" value="SEPTIN"/>
    <property type="match status" value="1"/>
</dbReference>
<evidence type="ECO:0000313" key="2">
    <source>
        <dbReference type="EMBL" id="KAF9584195.1"/>
    </source>
</evidence>
<dbReference type="EMBL" id="JAABOA010000476">
    <property type="protein sequence ID" value="KAF9584195.1"/>
    <property type="molecule type" value="Genomic_DNA"/>
</dbReference>
<dbReference type="Pfam" id="PF00735">
    <property type="entry name" value="Septin"/>
    <property type="match status" value="1"/>
</dbReference>
<feature type="non-terminal residue" evidence="2">
    <location>
        <position position="1"/>
    </location>
</feature>
<protein>
    <recommendedName>
        <fullName evidence="1">Septin-type G domain-containing protein</fullName>
    </recommendedName>
</protein>
<sequence>MPSVTSPHDHAVAQAASVRFLLLGDVGVGKSSFVETFIALLPNVCSVKSSEELFSVVDQGDPPTPLKMSTVRVTTGPILANSNKGSDPLGLIPPPWFLITGTGALADQSPPTVAFYFVLYELKPIDLLYMKLIHERVNLVPILAKSDTVSEKQVLRLKRRMQKQLQESGIKVHNLGLESGTAEAQTRGSVPFAVSTGRDPRYKQQWWPQERWGLNTPGLTHRSELAQLVQMCVYERFREAQEDAARKVIAW</sequence>
<dbReference type="InterPro" id="IPR030379">
    <property type="entry name" value="G_SEPTIN_dom"/>
</dbReference>
<keyword evidence="3" id="KW-1185">Reference proteome</keyword>
<evidence type="ECO:0000313" key="3">
    <source>
        <dbReference type="Proteomes" id="UP000780801"/>
    </source>
</evidence>
<dbReference type="Gene3D" id="3.40.50.300">
    <property type="entry name" value="P-loop containing nucleotide triphosphate hydrolases"/>
    <property type="match status" value="1"/>
</dbReference>
<dbReference type="SUPFAM" id="SSF52540">
    <property type="entry name" value="P-loop containing nucleoside triphosphate hydrolases"/>
    <property type="match status" value="1"/>
</dbReference>
<accession>A0A9P6G0R6</accession>
<name>A0A9P6G0R6_9FUNG</name>
<comment type="caution">
    <text evidence="2">The sequence shown here is derived from an EMBL/GenBank/DDBJ whole genome shotgun (WGS) entry which is preliminary data.</text>
</comment>
<dbReference type="AlphaFoldDB" id="A0A9P6G0R6"/>
<dbReference type="InterPro" id="IPR027417">
    <property type="entry name" value="P-loop_NTPase"/>
</dbReference>
<dbReference type="Proteomes" id="UP000780801">
    <property type="component" value="Unassembled WGS sequence"/>
</dbReference>
<evidence type="ECO:0000259" key="1">
    <source>
        <dbReference type="Pfam" id="PF00735"/>
    </source>
</evidence>
<reference evidence="2" key="1">
    <citation type="journal article" date="2020" name="Fungal Divers.">
        <title>Resolving the Mortierellaceae phylogeny through synthesis of multi-gene phylogenetics and phylogenomics.</title>
        <authorList>
            <person name="Vandepol N."/>
            <person name="Liber J."/>
            <person name="Desiro A."/>
            <person name="Na H."/>
            <person name="Kennedy M."/>
            <person name="Barry K."/>
            <person name="Grigoriev I.V."/>
            <person name="Miller A.N."/>
            <person name="O'Donnell K."/>
            <person name="Stajich J.E."/>
            <person name="Bonito G."/>
        </authorList>
    </citation>
    <scope>NUCLEOTIDE SEQUENCE</scope>
    <source>
        <strain evidence="2">KOD1015</strain>
    </source>
</reference>
<gene>
    <name evidence="2" type="ORF">BGW38_007260</name>
</gene>
<organism evidence="2 3">
    <name type="scientific">Lunasporangiospora selenospora</name>
    <dbReference type="NCBI Taxonomy" id="979761"/>
    <lineage>
        <taxon>Eukaryota</taxon>
        <taxon>Fungi</taxon>
        <taxon>Fungi incertae sedis</taxon>
        <taxon>Mucoromycota</taxon>
        <taxon>Mortierellomycotina</taxon>
        <taxon>Mortierellomycetes</taxon>
        <taxon>Mortierellales</taxon>
        <taxon>Mortierellaceae</taxon>
        <taxon>Lunasporangiospora</taxon>
    </lineage>
</organism>
<dbReference type="GO" id="GO:0005525">
    <property type="term" value="F:GTP binding"/>
    <property type="evidence" value="ECO:0007669"/>
    <property type="project" value="InterPro"/>
</dbReference>
<proteinExistence type="predicted"/>